<proteinExistence type="predicted"/>
<evidence type="ECO:0000313" key="3">
    <source>
        <dbReference type="Proteomes" id="UP000310353"/>
    </source>
</evidence>
<dbReference type="Proteomes" id="UP000310353">
    <property type="component" value="Unassembled WGS sequence"/>
</dbReference>
<sequence length="151" mass="18081">MDVMRNLLLCFIISFSYANISGYYILEKDENNREAVVEILEYNHKYYAYGLGYTDKIFNDEGKNKNQIFMWNLEKVDEHNFNKGKLLNIENNKIYDIKVKEDGNSLKIKIKVLFGPTLKWRKISDEEFKKYGFIKPDRKLILENIEKDFNE</sequence>
<comment type="caution">
    <text evidence="2">The sequence shown here is derived from an EMBL/GenBank/DDBJ whole genome shotgun (WGS) entry which is preliminary data.</text>
</comment>
<dbReference type="AlphaFoldDB" id="A0A4U7BR11"/>
<accession>A0A4U7BR11</accession>
<keyword evidence="3" id="KW-1185">Reference proteome</keyword>
<protein>
    <recommendedName>
        <fullName evidence="1">DUF2147 domain-containing protein</fullName>
    </recommendedName>
</protein>
<organism evidence="2 3">
    <name type="scientific">Campylobacter aviculae</name>
    <dbReference type="NCBI Taxonomy" id="2510190"/>
    <lineage>
        <taxon>Bacteria</taxon>
        <taxon>Pseudomonadati</taxon>
        <taxon>Campylobacterota</taxon>
        <taxon>Epsilonproteobacteria</taxon>
        <taxon>Campylobacterales</taxon>
        <taxon>Campylobacteraceae</taxon>
        <taxon>Campylobacter</taxon>
    </lineage>
</organism>
<dbReference type="OrthoDB" id="5324495at2"/>
<evidence type="ECO:0000313" key="2">
    <source>
        <dbReference type="EMBL" id="TKX32760.1"/>
    </source>
</evidence>
<dbReference type="InterPro" id="IPR019223">
    <property type="entry name" value="DUF2147"/>
</dbReference>
<dbReference type="EMBL" id="NXMA01000003">
    <property type="protein sequence ID" value="TKX32760.1"/>
    <property type="molecule type" value="Genomic_DNA"/>
</dbReference>
<dbReference type="Gene3D" id="2.40.128.520">
    <property type="match status" value="1"/>
</dbReference>
<gene>
    <name evidence="2" type="ORF">CQA76_02045</name>
</gene>
<feature type="domain" description="DUF2147" evidence="1">
    <location>
        <begin position="29"/>
        <end position="121"/>
    </location>
</feature>
<name>A0A4U7BR11_9BACT</name>
<evidence type="ECO:0000259" key="1">
    <source>
        <dbReference type="Pfam" id="PF09917"/>
    </source>
</evidence>
<dbReference type="Pfam" id="PF09917">
    <property type="entry name" value="DUF2147"/>
    <property type="match status" value="1"/>
</dbReference>
<reference evidence="2 3" key="1">
    <citation type="submission" date="2018-05" db="EMBL/GenBank/DDBJ databases">
        <title>Novel Campyloabacter and Helicobacter Species and Strains.</title>
        <authorList>
            <person name="Mannion A.J."/>
            <person name="Shen Z."/>
            <person name="Fox J.G."/>
        </authorList>
    </citation>
    <scope>NUCLEOTIDE SEQUENCE [LARGE SCALE GENOMIC DNA]</scope>
    <source>
        <strain evidence="3">MIT17-670</strain>
    </source>
</reference>